<dbReference type="STRING" id="59895.A0A103W9P8"/>
<proteinExistence type="inferred from homology"/>
<dbReference type="Pfam" id="PF00560">
    <property type="entry name" value="LRR_1"/>
    <property type="match status" value="4"/>
</dbReference>
<dbReference type="InterPro" id="IPR032675">
    <property type="entry name" value="LRR_dom_sf"/>
</dbReference>
<keyword evidence="5 10" id="KW-0812">Transmembrane</keyword>
<dbReference type="SUPFAM" id="SSF52058">
    <property type="entry name" value="L domain-like"/>
    <property type="match status" value="1"/>
</dbReference>
<keyword evidence="6" id="KW-0732">Signal</keyword>
<evidence type="ECO:0000256" key="10">
    <source>
        <dbReference type="SAM" id="Phobius"/>
    </source>
</evidence>
<dbReference type="GO" id="GO:0016020">
    <property type="term" value="C:membrane"/>
    <property type="evidence" value="ECO:0007669"/>
    <property type="project" value="UniProtKB-SubCell"/>
</dbReference>
<keyword evidence="9 10" id="KW-0472">Membrane</keyword>
<dbReference type="FunFam" id="3.80.10.10:FF:000722">
    <property type="entry name" value="Leucine-rich repeat receptor-like protein kinase"/>
    <property type="match status" value="1"/>
</dbReference>
<evidence type="ECO:0000256" key="2">
    <source>
        <dbReference type="ARBA" id="ARBA00009592"/>
    </source>
</evidence>
<dbReference type="OMA" id="MEEVNIM"/>
<name>A0A103W9P8_CYNCS</name>
<evidence type="ECO:0000256" key="5">
    <source>
        <dbReference type="ARBA" id="ARBA00022692"/>
    </source>
</evidence>
<dbReference type="AlphaFoldDB" id="A0A103W9P8"/>
<dbReference type="PANTHER" id="PTHR48062">
    <property type="entry name" value="RECEPTOR-LIKE PROTEIN 14"/>
    <property type="match status" value="1"/>
</dbReference>
<sequence length="243" mass="27618">MKHLNLGSNRFTRSIPNVFRSLTRVLTLDIGNNSFSGRIPEFLGNLSDLRILILRENNFSGSILKQLCQLSDVSLIDLSGTIPMQFSNLENIESLDLYYNGLSGKVPSELIKLNYVAYFDVSYNNLSGKLPDMKAQFSTFTNESYKGNPLLCGPPLEKKCTSTSQVIDPSGKEGTGNWYDIDMVSFYGSCGATWVVFLLGFVGVLYINPYWRRRWLDLAEECMYTCYYFIDDSARKLSTLFRR</sequence>
<reference evidence="11 12" key="1">
    <citation type="journal article" date="2016" name="Sci. Rep.">
        <title>The genome sequence of the outbreeding globe artichoke constructed de novo incorporating a phase-aware low-pass sequencing strategy of F1 progeny.</title>
        <authorList>
            <person name="Scaglione D."/>
            <person name="Reyes-Chin-Wo S."/>
            <person name="Acquadro A."/>
            <person name="Froenicke L."/>
            <person name="Portis E."/>
            <person name="Beitel C."/>
            <person name="Tirone M."/>
            <person name="Mauro R."/>
            <person name="Lo Monaco A."/>
            <person name="Mauromicale G."/>
            <person name="Faccioli P."/>
            <person name="Cattivelli L."/>
            <person name="Rieseberg L."/>
            <person name="Michelmore R."/>
            <person name="Lanteri S."/>
        </authorList>
    </citation>
    <scope>NUCLEOTIDE SEQUENCE [LARGE SCALE GENOMIC DNA]</scope>
    <source>
        <strain evidence="11">2C</strain>
    </source>
</reference>
<keyword evidence="4" id="KW-0433">Leucine-rich repeat</keyword>
<keyword evidence="7" id="KW-0677">Repeat</keyword>
<dbReference type="InterPro" id="IPR051502">
    <property type="entry name" value="RLP_Defense_Trigger"/>
</dbReference>
<evidence type="ECO:0000313" key="12">
    <source>
        <dbReference type="Proteomes" id="UP000243975"/>
    </source>
</evidence>
<accession>A0A103W9P8</accession>
<dbReference type="Gene3D" id="3.80.10.10">
    <property type="entry name" value="Ribonuclease Inhibitor"/>
    <property type="match status" value="1"/>
</dbReference>
<comment type="similarity">
    <text evidence="2">Belongs to the RLP family.</text>
</comment>
<dbReference type="Proteomes" id="UP000243975">
    <property type="component" value="Unassembled WGS sequence"/>
</dbReference>
<comment type="caution">
    <text evidence="11">The sequence shown here is derived from an EMBL/GenBank/DDBJ whole genome shotgun (WGS) entry which is preliminary data.</text>
</comment>
<evidence type="ECO:0000256" key="1">
    <source>
        <dbReference type="ARBA" id="ARBA00004167"/>
    </source>
</evidence>
<organism evidence="11 12">
    <name type="scientific">Cynara cardunculus var. scolymus</name>
    <name type="common">Globe artichoke</name>
    <name type="synonym">Cynara scolymus</name>
    <dbReference type="NCBI Taxonomy" id="59895"/>
    <lineage>
        <taxon>Eukaryota</taxon>
        <taxon>Viridiplantae</taxon>
        <taxon>Streptophyta</taxon>
        <taxon>Embryophyta</taxon>
        <taxon>Tracheophyta</taxon>
        <taxon>Spermatophyta</taxon>
        <taxon>Magnoliopsida</taxon>
        <taxon>eudicotyledons</taxon>
        <taxon>Gunneridae</taxon>
        <taxon>Pentapetalae</taxon>
        <taxon>asterids</taxon>
        <taxon>campanulids</taxon>
        <taxon>Asterales</taxon>
        <taxon>Asteraceae</taxon>
        <taxon>Carduoideae</taxon>
        <taxon>Cardueae</taxon>
        <taxon>Carduinae</taxon>
        <taxon>Cynara</taxon>
    </lineage>
</organism>
<dbReference type="EMBL" id="LEKV01006584">
    <property type="protein sequence ID" value="KVH68344.1"/>
    <property type="molecule type" value="Genomic_DNA"/>
</dbReference>
<evidence type="ECO:0000256" key="7">
    <source>
        <dbReference type="ARBA" id="ARBA00022737"/>
    </source>
</evidence>
<gene>
    <name evidence="11" type="ORF">Ccrd_025616</name>
</gene>
<protein>
    <submittedName>
        <fullName evidence="11">Leucine-rich repeat-containing protein</fullName>
    </submittedName>
</protein>
<keyword evidence="3" id="KW-0597">Phosphoprotein</keyword>
<evidence type="ECO:0000256" key="6">
    <source>
        <dbReference type="ARBA" id="ARBA00022729"/>
    </source>
</evidence>
<dbReference type="Gramene" id="KVH68344">
    <property type="protein sequence ID" value="KVH68344"/>
    <property type="gene ID" value="Ccrd_025616"/>
</dbReference>
<comment type="subcellular location">
    <subcellularLocation>
        <location evidence="1">Membrane</location>
        <topology evidence="1">Single-pass membrane protein</topology>
    </subcellularLocation>
</comment>
<evidence type="ECO:0000256" key="4">
    <source>
        <dbReference type="ARBA" id="ARBA00022614"/>
    </source>
</evidence>
<keyword evidence="8 10" id="KW-1133">Transmembrane helix</keyword>
<keyword evidence="12" id="KW-1185">Reference proteome</keyword>
<evidence type="ECO:0000256" key="3">
    <source>
        <dbReference type="ARBA" id="ARBA00022553"/>
    </source>
</evidence>
<evidence type="ECO:0000256" key="8">
    <source>
        <dbReference type="ARBA" id="ARBA00022989"/>
    </source>
</evidence>
<dbReference type="InterPro" id="IPR001611">
    <property type="entry name" value="Leu-rich_rpt"/>
</dbReference>
<evidence type="ECO:0000256" key="9">
    <source>
        <dbReference type="ARBA" id="ARBA00023136"/>
    </source>
</evidence>
<feature type="transmembrane region" description="Helical" evidence="10">
    <location>
        <begin position="186"/>
        <end position="207"/>
    </location>
</feature>
<dbReference type="PANTHER" id="PTHR48062:SF21">
    <property type="entry name" value="RECEPTOR-LIKE PROTEIN 12"/>
    <property type="match status" value="1"/>
</dbReference>
<evidence type="ECO:0000313" key="11">
    <source>
        <dbReference type="EMBL" id="KVH68344.1"/>
    </source>
</evidence>